<protein>
    <submittedName>
        <fullName evidence="2">Uncharacterized protein</fullName>
    </submittedName>
</protein>
<dbReference type="EMBL" id="JBAHYK010000158">
    <property type="protein sequence ID" value="KAL0577402.1"/>
    <property type="molecule type" value="Genomic_DNA"/>
</dbReference>
<gene>
    <name evidence="2" type="ORF">V5O48_004567</name>
</gene>
<evidence type="ECO:0000256" key="1">
    <source>
        <dbReference type="SAM" id="SignalP"/>
    </source>
</evidence>
<dbReference type="Proteomes" id="UP001465976">
    <property type="component" value="Unassembled WGS sequence"/>
</dbReference>
<organism evidence="2 3">
    <name type="scientific">Marasmius crinis-equi</name>
    <dbReference type="NCBI Taxonomy" id="585013"/>
    <lineage>
        <taxon>Eukaryota</taxon>
        <taxon>Fungi</taxon>
        <taxon>Dikarya</taxon>
        <taxon>Basidiomycota</taxon>
        <taxon>Agaricomycotina</taxon>
        <taxon>Agaricomycetes</taxon>
        <taxon>Agaricomycetidae</taxon>
        <taxon>Agaricales</taxon>
        <taxon>Marasmiineae</taxon>
        <taxon>Marasmiaceae</taxon>
        <taxon>Marasmius</taxon>
    </lineage>
</organism>
<proteinExistence type="predicted"/>
<evidence type="ECO:0000313" key="2">
    <source>
        <dbReference type="EMBL" id="KAL0577402.1"/>
    </source>
</evidence>
<accession>A0ABR3FPM0</accession>
<sequence>MVGLVFKSLIALSLAIVALAAPAPVEERAFGDRVYCEYVVTPSTPIGSNPDKNVYNAEMNFVLGGQIKRESPSHDVESDFSLWYSNSGASWYVLGGASTSALNSAQLKALIEAWPGKTFPGNVVSSWKIEETRGCQPGTGAN</sequence>
<feature type="chain" id="PRO_5047522456" evidence="1">
    <location>
        <begin position="21"/>
        <end position="142"/>
    </location>
</feature>
<keyword evidence="3" id="KW-1185">Reference proteome</keyword>
<evidence type="ECO:0000313" key="3">
    <source>
        <dbReference type="Proteomes" id="UP001465976"/>
    </source>
</evidence>
<feature type="signal peptide" evidence="1">
    <location>
        <begin position="1"/>
        <end position="20"/>
    </location>
</feature>
<reference evidence="2 3" key="1">
    <citation type="submission" date="2024-02" db="EMBL/GenBank/DDBJ databases">
        <title>A draft genome for the cacao thread blight pathogen Marasmius crinis-equi.</title>
        <authorList>
            <person name="Cohen S.P."/>
            <person name="Baruah I.K."/>
            <person name="Amoako-Attah I."/>
            <person name="Bukari Y."/>
            <person name="Meinhardt L.W."/>
            <person name="Bailey B.A."/>
        </authorList>
    </citation>
    <scope>NUCLEOTIDE SEQUENCE [LARGE SCALE GENOMIC DNA]</scope>
    <source>
        <strain evidence="2 3">GH-76</strain>
    </source>
</reference>
<name>A0ABR3FPM0_9AGAR</name>
<comment type="caution">
    <text evidence="2">The sequence shown here is derived from an EMBL/GenBank/DDBJ whole genome shotgun (WGS) entry which is preliminary data.</text>
</comment>
<keyword evidence="1" id="KW-0732">Signal</keyword>